<reference evidence="1" key="2">
    <citation type="submission" date="2025-03" db="EMBL/GenBank/DDBJ databases">
        <authorList>
            <consortium name="ELIXIR-Norway"/>
            <consortium name="Elixir Norway"/>
        </authorList>
    </citation>
    <scope>NUCLEOTIDE SEQUENCE</scope>
</reference>
<name>A0AC60A9Z9_RANTA</name>
<sequence length="122" mass="13746">MALRTQDHEPGRRGIATEPEHTDARTCTLPRASISDDVGIHVRFYVGHHPYSNLHLHAYLHSCICQEAPFPTVAWAALQPEGLAVRHGPVGQPCLRQPQPWTRSWDSREQDRKGSSRHGADR</sequence>
<dbReference type="EMBL" id="OX596093">
    <property type="protein sequence ID" value="CAN0567154.1"/>
    <property type="molecule type" value="Genomic_DNA"/>
</dbReference>
<evidence type="ECO:0000313" key="2">
    <source>
        <dbReference type="Proteomes" id="UP001162501"/>
    </source>
</evidence>
<evidence type="ECO:0000313" key="1">
    <source>
        <dbReference type="EMBL" id="CAN0567154.1"/>
    </source>
</evidence>
<proteinExistence type="predicted"/>
<accession>A0AC60A9Z9</accession>
<organism evidence="1 2">
    <name type="scientific">Rangifer tarandus platyrhynchus</name>
    <name type="common">Svalbard reindeer</name>
    <dbReference type="NCBI Taxonomy" id="3082113"/>
    <lineage>
        <taxon>Eukaryota</taxon>
        <taxon>Metazoa</taxon>
        <taxon>Chordata</taxon>
        <taxon>Craniata</taxon>
        <taxon>Vertebrata</taxon>
        <taxon>Euteleostomi</taxon>
        <taxon>Mammalia</taxon>
        <taxon>Eutheria</taxon>
        <taxon>Laurasiatheria</taxon>
        <taxon>Artiodactyla</taxon>
        <taxon>Ruminantia</taxon>
        <taxon>Pecora</taxon>
        <taxon>Cervidae</taxon>
        <taxon>Odocoileinae</taxon>
        <taxon>Rangifer</taxon>
    </lineage>
</organism>
<gene>
    <name evidence="1" type="ORF">MRATA1EN22A_LOCUS27592</name>
</gene>
<reference evidence="1" key="1">
    <citation type="submission" date="2023-05" db="EMBL/GenBank/DDBJ databases">
        <authorList>
            <consortium name="ELIXIR-Norway"/>
        </authorList>
    </citation>
    <scope>NUCLEOTIDE SEQUENCE</scope>
</reference>
<dbReference type="Proteomes" id="UP001162501">
    <property type="component" value="Chromosome 9"/>
</dbReference>
<protein>
    <submittedName>
        <fullName evidence="1">Uncharacterized protein</fullName>
    </submittedName>
</protein>